<evidence type="ECO:0000313" key="1">
    <source>
        <dbReference type="EMBL" id="KKQ85350.1"/>
    </source>
</evidence>
<comment type="caution">
    <text evidence="1">The sequence shown here is derived from an EMBL/GenBank/DDBJ whole genome shotgun (WGS) entry which is preliminary data.</text>
</comment>
<protein>
    <submittedName>
        <fullName evidence="1">Uncharacterized protein</fullName>
    </submittedName>
</protein>
<name>A0A0G0LBW0_9BACT</name>
<dbReference type="EMBL" id="LBVL01000007">
    <property type="protein sequence ID" value="KKQ85350.1"/>
    <property type="molecule type" value="Genomic_DNA"/>
</dbReference>
<sequence>MSLTDFEKGFQHSEAERFARMQRVQARLEQEALAQTVETFVREHKLYTPPPSYNKAEVIIVKK</sequence>
<organism evidence="1 2">
    <name type="scientific">Candidatus Woesebacteria bacterium GW2011_GWB1_38_8</name>
    <dbReference type="NCBI Taxonomy" id="1618570"/>
    <lineage>
        <taxon>Bacteria</taxon>
        <taxon>Candidatus Woeseibacteriota</taxon>
    </lineage>
</organism>
<gene>
    <name evidence="1" type="ORF">UT08_C0007G0023</name>
</gene>
<accession>A0A0G0LBW0</accession>
<dbReference type="Proteomes" id="UP000034081">
    <property type="component" value="Unassembled WGS sequence"/>
</dbReference>
<evidence type="ECO:0000313" key="2">
    <source>
        <dbReference type="Proteomes" id="UP000034081"/>
    </source>
</evidence>
<dbReference type="AlphaFoldDB" id="A0A0G0LBW0"/>
<dbReference type="STRING" id="1618570.UT08_C0007G0023"/>
<proteinExistence type="predicted"/>
<reference evidence="1 2" key="1">
    <citation type="journal article" date="2015" name="Nature">
        <title>rRNA introns, odd ribosomes, and small enigmatic genomes across a large radiation of phyla.</title>
        <authorList>
            <person name="Brown C.T."/>
            <person name="Hug L.A."/>
            <person name="Thomas B.C."/>
            <person name="Sharon I."/>
            <person name="Castelle C.J."/>
            <person name="Singh A."/>
            <person name="Wilkins M.J."/>
            <person name="Williams K.H."/>
            <person name="Banfield J.F."/>
        </authorList>
    </citation>
    <scope>NUCLEOTIDE SEQUENCE [LARGE SCALE GENOMIC DNA]</scope>
</reference>